<evidence type="ECO:0000256" key="1">
    <source>
        <dbReference type="ARBA" id="ARBA00004604"/>
    </source>
</evidence>
<evidence type="ECO:0000259" key="8">
    <source>
        <dbReference type="Pfam" id="PF24779"/>
    </source>
</evidence>
<dbReference type="AlphaFoldDB" id="A0A8J5HLV5"/>
<dbReference type="CDD" id="cd08553">
    <property type="entry name" value="PIN_Fcf1-like"/>
    <property type="match status" value="1"/>
</dbReference>
<dbReference type="EMBL" id="JACMSC010000003">
    <property type="protein sequence ID" value="KAG6528074.1"/>
    <property type="molecule type" value="Genomic_DNA"/>
</dbReference>
<evidence type="ECO:0000256" key="7">
    <source>
        <dbReference type="SAM" id="MobiDB-lite"/>
    </source>
</evidence>
<dbReference type="InterPro" id="IPR006984">
    <property type="entry name" value="Fcf1/UTP23"/>
</dbReference>
<accession>A0A8J5HLV5</accession>
<keyword evidence="3" id="KW-0698">rRNA processing</keyword>
<protein>
    <recommendedName>
        <fullName evidence="8">UTP23 sensor motif region domain-containing protein</fullName>
    </recommendedName>
</protein>
<reference evidence="9 10" key="1">
    <citation type="submission" date="2020-08" db="EMBL/GenBank/DDBJ databases">
        <title>Plant Genome Project.</title>
        <authorList>
            <person name="Zhang R.-G."/>
        </authorList>
    </citation>
    <scope>NUCLEOTIDE SEQUENCE [LARGE SCALE GENOMIC DNA]</scope>
    <source>
        <tissue evidence="9">Rhizome</tissue>
    </source>
</reference>
<evidence type="ECO:0000256" key="3">
    <source>
        <dbReference type="ARBA" id="ARBA00022552"/>
    </source>
</evidence>
<comment type="subcellular location">
    <subcellularLocation>
        <location evidence="1">Nucleus</location>
        <location evidence="1">Nucleolus</location>
    </subcellularLocation>
</comment>
<dbReference type="GO" id="GO:0032040">
    <property type="term" value="C:small-subunit processome"/>
    <property type="evidence" value="ECO:0007669"/>
    <property type="project" value="InterPro"/>
</dbReference>
<gene>
    <name evidence="9" type="ORF">ZIOFF_010222</name>
</gene>
<dbReference type="SUPFAM" id="SSF88723">
    <property type="entry name" value="PIN domain-like"/>
    <property type="match status" value="1"/>
</dbReference>
<feature type="region of interest" description="Disordered" evidence="7">
    <location>
        <begin position="177"/>
        <end position="197"/>
    </location>
</feature>
<dbReference type="Pfam" id="PF04900">
    <property type="entry name" value="Fcf1"/>
    <property type="match status" value="1"/>
</dbReference>
<keyword evidence="4" id="KW-0539">Nucleus</keyword>
<evidence type="ECO:0000256" key="2">
    <source>
        <dbReference type="ARBA" id="ARBA00022517"/>
    </source>
</evidence>
<evidence type="ECO:0000256" key="4">
    <source>
        <dbReference type="ARBA" id="ARBA00023242"/>
    </source>
</evidence>
<dbReference type="Pfam" id="PF24779">
    <property type="entry name" value="UTP23_sensor"/>
    <property type="match status" value="1"/>
</dbReference>
<keyword evidence="2" id="KW-0690">Ribosome biogenesis</keyword>
<dbReference type="InterPro" id="IPR057776">
    <property type="entry name" value="UTP23_sensor"/>
</dbReference>
<evidence type="ECO:0000256" key="6">
    <source>
        <dbReference type="ARBA" id="ARBA00038503"/>
    </source>
</evidence>
<evidence type="ECO:0000313" key="10">
    <source>
        <dbReference type="Proteomes" id="UP000734854"/>
    </source>
</evidence>
<organism evidence="9 10">
    <name type="scientific">Zingiber officinale</name>
    <name type="common">Ginger</name>
    <name type="synonym">Amomum zingiber</name>
    <dbReference type="NCBI Taxonomy" id="94328"/>
    <lineage>
        <taxon>Eukaryota</taxon>
        <taxon>Viridiplantae</taxon>
        <taxon>Streptophyta</taxon>
        <taxon>Embryophyta</taxon>
        <taxon>Tracheophyta</taxon>
        <taxon>Spermatophyta</taxon>
        <taxon>Magnoliopsida</taxon>
        <taxon>Liliopsida</taxon>
        <taxon>Zingiberales</taxon>
        <taxon>Zingiberaceae</taxon>
        <taxon>Zingiber</taxon>
    </lineage>
</organism>
<dbReference type="GO" id="GO:0006364">
    <property type="term" value="P:rRNA processing"/>
    <property type="evidence" value="ECO:0007669"/>
    <property type="project" value="UniProtKB-KW"/>
</dbReference>
<proteinExistence type="inferred from homology"/>
<name>A0A8J5HLV5_ZINOF</name>
<dbReference type="FunFam" id="3.40.50.1010:FF:000006">
    <property type="entry name" value="rRNA-processing protein UTP23 homolog"/>
    <property type="match status" value="1"/>
</dbReference>
<feature type="region of interest" description="Disordered" evidence="7">
    <location>
        <begin position="209"/>
        <end position="252"/>
    </location>
</feature>
<evidence type="ECO:0000313" key="9">
    <source>
        <dbReference type="EMBL" id="KAG6528074.1"/>
    </source>
</evidence>
<sequence length="252" mass="28821">MRVKKQKRHRKVVRFYSACFGFREPYKVLCDGTFIHHLLLHRLTPINDALARLLGTRIIPFTTRCIIGELRSLGESHCEALEAAQKLMIARCDHEKRINAMDCIESVVGEANSEHFFVATQDADMRKKFQKVIPGVPVMYGLRNSLFIEQPSSMQKQFVKSSEERRLHLPESEDLKLRDMNPRDTISNNPDHGDADETLLRTASDKRNLLGVSRTSQLKRKRAKGPNPLSCKKKKQSNDASIAKKQVGKQKQ</sequence>
<comment type="similarity">
    <text evidence="6">Belongs to the UTP23/FCF1 family. UTP23 subfamily.</text>
</comment>
<dbReference type="InterPro" id="IPR029060">
    <property type="entry name" value="PIN-like_dom_sf"/>
</dbReference>
<dbReference type="Proteomes" id="UP000734854">
    <property type="component" value="Unassembled WGS sequence"/>
</dbReference>
<dbReference type="Gene3D" id="3.40.50.1010">
    <property type="entry name" value="5'-nuclease"/>
    <property type="match status" value="1"/>
</dbReference>
<comment type="function">
    <text evidence="5">Involved in rRNA-processing and ribosome biogenesis.</text>
</comment>
<evidence type="ECO:0000256" key="5">
    <source>
        <dbReference type="ARBA" id="ARBA00037300"/>
    </source>
</evidence>
<comment type="caution">
    <text evidence="9">The sequence shown here is derived from an EMBL/GenBank/DDBJ whole genome shotgun (WGS) entry which is preliminary data.</text>
</comment>
<keyword evidence="10" id="KW-1185">Reference proteome</keyword>
<feature type="domain" description="UTP23 sensor motif region" evidence="8">
    <location>
        <begin position="219"/>
        <end position="235"/>
    </location>
</feature>
<dbReference type="PANTHER" id="PTHR12416">
    <property type="entry name" value="RRNA-PROCESSING PROTEIN UTP23 HOMOLOG"/>
    <property type="match status" value="1"/>
</dbReference>